<sequence length="526" mass="58965">MQPPFSTHYFYYLLAIRLEETITIMFGDSYPYLLKSSFQKIPTKPSLLIQHDTKKVDMTLVRDLKDLLLAFIGEVGLKPRPELESWSLERNKAWLKARAYEGGQKLEIKDEHLQAFWYKARICDKNRAGKTNKFDINPQLMDLLAFFCGYDDFRDFIQREFGKDYVMANDQVLVSLYEKYRFSIDDIPSEELVTDSEIASPEPDASPVSSYSASSQKGKKPNARWKFVPFIFLALAGTASTFYFFGRVGQAEVRITLTTDYLHFETDGAVDIRSSEGNVFSSTDHFYIRNGLYSLHYPFSNSLPASLKIASIESQPVGIAYLKLPAQTGITIEAPTKHDIYFDLLEPRGLEGNLRLKNLVAFSSAEDSSVTYGDTPIGTGINFQSAPNENLQLSLIQAGDFELPPILVSSVAFGKLGQQKVEYGILSGQIELPEYGENFVLNSRDMLTLSLQDPSKLIISYREGVLSVTFSGSVNSLQTGIDAAKPNGGKNLLPKRIESWASFPNSLIAGLLFTALIVAYQMKKSR</sequence>
<dbReference type="Proteomes" id="UP001500469">
    <property type="component" value="Unassembled WGS sequence"/>
</dbReference>
<feature type="transmembrane region" description="Helical" evidence="2">
    <location>
        <begin position="500"/>
        <end position="520"/>
    </location>
</feature>
<evidence type="ECO:0000256" key="1">
    <source>
        <dbReference type="SAM" id="MobiDB-lite"/>
    </source>
</evidence>
<organism evidence="3 4">
    <name type="scientific">Algoriphagus jejuensis</name>
    <dbReference type="NCBI Taxonomy" id="419934"/>
    <lineage>
        <taxon>Bacteria</taxon>
        <taxon>Pseudomonadati</taxon>
        <taxon>Bacteroidota</taxon>
        <taxon>Cytophagia</taxon>
        <taxon>Cytophagales</taxon>
        <taxon>Cyclobacteriaceae</taxon>
        <taxon>Algoriphagus</taxon>
    </lineage>
</organism>
<evidence type="ECO:0000313" key="3">
    <source>
        <dbReference type="EMBL" id="GAA0878124.1"/>
    </source>
</evidence>
<evidence type="ECO:0000256" key="2">
    <source>
        <dbReference type="SAM" id="Phobius"/>
    </source>
</evidence>
<gene>
    <name evidence="3" type="ORF">GCM10009119_10920</name>
</gene>
<evidence type="ECO:0000313" key="4">
    <source>
        <dbReference type="Proteomes" id="UP001500469"/>
    </source>
</evidence>
<keyword evidence="2" id="KW-0472">Membrane</keyword>
<protein>
    <submittedName>
        <fullName evidence="3">Uncharacterized protein</fullName>
    </submittedName>
</protein>
<proteinExistence type="predicted"/>
<name>A0ABN1MYE6_9BACT</name>
<keyword evidence="4" id="KW-1185">Reference proteome</keyword>
<accession>A0ABN1MYE6</accession>
<dbReference type="RefSeq" id="WP_343849307.1">
    <property type="nucleotide sequence ID" value="NZ_BAAAFI010000004.1"/>
</dbReference>
<reference evidence="3 4" key="1">
    <citation type="journal article" date="2019" name="Int. J. Syst. Evol. Microbiol.">
        <title>The Global Catalogue of Microorganisms (GCM) 10K type strain sequencing project: providing services to taxonomists for standard genome sequencing and annotation.</title>
        <authorList>
            <consortium name="The Broad Institute Genomics Platform"/>
            <consortium name="The Broad Institute Genome Sequencing Center for Infectious Disease"/>
            <person name="Wu L."/>
            <person name="Ma J."/>
        </authorList>
    </citation>
    <scope>NUCLEOTIDE SEQUENCE [LARGE SCALE GENOMIC DNA]</scope>
    <source>
        <strain evidence="3 4">JCM 16112</strain>
    </source>
</reference>
<comment type="caution">
    <text evidence="3">The sequence shown here is derived from an EMBL/GenBank/DDBJ whole genome shotgun (WGS) entry which is preliminary data.</text>
</comment>
<keyword evidence="2" id="KW-0812">Transmembrane</keyword>
<feature type="transmembrane region" description="Helical" evidence="2">
    <location>
        <begin position="227"/>
        <end position="246"/>
    </location>
</feature>
<dbReference type="EMBL" id="BAAAFI010000004">
    <property type="protein sequence ID" value="GAA0878124.1"/>
    <property type="molecule type" value="Genomic_DNA"/>
</dbReference>
<keyword evidence="2" id="KW-1133">Transmembrane helix</keyword>
<feature type="compositionally biased region" description="Low complexity" evidence="1">
    <location>
        <begin position="206"/>
        <end position="215"/>
    </location>
</feature>
<feature type="region of interest" description="Disordered" evidence="1">
    <location>
        <begin position="195"/>
        <end position="219"/>
    </location>
</feature>